<dbReference type="RefSeq" id="WP_343928760.1">
    <property type="nucleotide sequence ID" value="NZ_BAAAEN010000043.1"/>
</dbReference>
<proteinExistence type="predicted"/>
<dbReference type="InterPro" id="IPR021795">
    <property type="entry name" value="DUF3363"/>
</dbReference>
<sequence length="661" mass="72641">MSDRRDDDFRVRPSAPKNRGKGQGQSFVSKVLKQAGKASSGKSTVRRPASAHGTGQRPGSRLGRGHTAARFAGARLTPMSRRVTIKTLLVNHQRVSPQSLAKHLRYIERDGVGRDGEPGQAYGPQTDTADLDAFKERCADDRHHFRFILSPEDGAELEDLRTYTRHLMGRMEADLGTGLDWVAVNHWNTDNPHTHLIVRGRDDTGKDLIIAGDYIADGFRHRAAELATEWLGPRTELEIQQTLQREVAQERWTSLDRTLKREAGEDGRVQIERFNEPNLQRQRLLLIGRLQRLQRLGLADETQPGAWAVHADAEKTLRALGERGDIIRTMQRAMSGKPRELAVFEPGDNGRTILGRVAAKGLADELRDRGYLVIDGVDGKAHYVALNARDELANYPAGAVVEVKGSAAVRAADKNIAALASDGLYRTDLHLAIAQGQAGPGRDPQEVVAAHVRRLEALRRAGIVERVAEGLWKVPGDLPEQGRRYDAQRLGGVAVELKSHLPIERQARVIGATWLDQQLIDGGSGLGDLGFGGEAKQAMQQRADFLAEQGLAVRRGQRVILARNLLGTLRNRELAQAAKDIAGETGLEHRPVADGQRVAGIYRRSIMLASGRYAMLDDGMGFSLVPWKPVIEQRLGKQLAATVRGGGVSWEIGRHRGPTIS</sequence>
<gene>
    <name evidence="2" type="ORF">GCM10009097_57900</name>
</gene>
<name>A0ABN1D372_9BURK</name>
<dbReference type="Proteomes" id="UP001501706">
    <property type="component" value="Unassembled WGS sequence"/>
</dbReference>
<reference evidence="2 3" key="1">
    <citation type="journal article" date="2019" name="Int. J. Syst. Evol. Microbiol.">
        <title>The Global Catalogue of Microorganisms (GCM) 10K type strain sequencing project: providing services to taxonomists for standard genome sequencing and annotation.</title>
        <authorList>
            <consortium name="The Broad Institute Genomics Platform"/>
            <consortium name="The Broad Institute Genome Sequencing Center for Infectious Disease"/>
            <person name="Wu L."/>
            <person name="Ma J."/>
        </authorList>
    </citation>
    <scope>NUCLEOTIDE SEQUENCE [LARGE SCALE GENOMIC DNA]</scope>
    <source>
        <strain evidence="2 3">JCM 14330</strain>
    </source>
</reference>
<dbReference type="EMBL" id="BAAAEN010000043">
    <property type="protein sequence ID" value="GAA0533060.1"/>
    <property type="molecule type" value="Genomic_DNA"/>
</dbReference>
<dbReference type="Pfam" id="PF11843">
    <property type="entry name" value="DUF3363"/>
    <property type="match status" value="1"/>
</dbReference>
<evidence type="ECO:0000313" key="2">
    <source>
        <dbReference type="EMBL" id="GAA0533060.1"/>
    </source>
</evidence>
<feature type="compositionally biased region" description="Basic and acidic residues" evidence="1">
    <location>
        <begin position="1"/>
        <end position="11"/>
    </location>
</feature>
<feature type="region of interest" description="Disordered" evidence="1">
    <location>
        <begin position="1"/>
        <end position="66"/>
    </location>
</feature>
<organism evidence="2 3">
    <name type="scientific">Pigmentiphaga daeguensis</name>
    <dbReference type="NCBI Taxonomy" id="414049"/>
    <lineage>
        <taxon>Bacteria</taxon>
        <taxon>Pseudomonadati</taxon>
        <taxon>Pseudomonadota</taxon>
        <taxon>Betaproteobacteria</taxon>
        <taxon>Burkholderiales</taxon>
        <taxon>Alcaligenaceae</taxon>
        <taxon>Pigmentiphaga</taxon>
    </lineage>
</organism>
<comment type="caution">
    <text evidence="2">The sequence shown here is derived from an EMBL/GenBank/DDBJ whole genome shotgun (WGS) entry which is preliminary data.</text>
</comment>
<accession>A0ABN1D372</accession>
<evidence type="ECO:0000256" key="1">
    <source>
        <dbReference type="SAM" id="MobiDB-lite"/>
    </source>
</evidence>
<evidence type="ECO:0000313" key="3">
    <source>
        <dbReference type="Proteomes" id="UP001501706"/>
    </source>
</evidence>
<keyword evidence="3" id="KW-1185">Reference proteome</keyword>
<protein>
    <submittedName>
        <fullName evidence="2">DUF3363 domain-containing protein</fullName>
    </submittedName>
</protein>